<keyword evidence="2" id="KW-1185">Reference proteome</keyword>
<comment type="caution">
    <text evidence="1">The sequence shown here is derived from an EMBL/GenBank/DDBJ whole genome shotgun (WGS) entry which is preliminary data.</text>
</comment>
<dbReference type="Proteomes" id="UP001140949">
    <property type="component" value="Unassembled WGS sequence"/>
</dbReference>
<evidence type="ECO:0000313" key="1">
    <source>
        <dbReference type="EMBL" id="KAJ6790970.1"/>
    </source>
</evidence>
<organism evidence="1 2">
    <name type="scientific">Iris pallida</name>
    <name type="common">Sweet iris</name>
    <dbReference type="NCBI Taxonomy" id="29817"/>
    <lineage>
        <taxon>Eukaryota</taxon>
        <taxon>Viridiplantae</taxon>
        <taxon>Streptophyta</taxon>
        <taxon>Embryophyta</taxon>
        <taxon>Tracheophyta</taxon>
        <taxon>Spermatophyta</taxon>
        <taxon>Magnoliopsida</taxon>
        <taxon>Liliopsida</taxon>
        <taxon>Asparagales</taxon>
        <taxon>Iridaceae</taxon>
        <taxon>Iridoideae</taxon>
        <taxon>Irideae</taxon>
        <taxon>Iris</taxon>
    </lineage>
</organism>
<evidence type="ECO:0008006" key="3">
    <source>
        <dbReference type="Google" id="ProtNLM"/>
    </source>
</evidence>
<dbReference type="EMBL" id="JANAVB010044818">
    <property type="protein sequence ID" value="KAJ6790970.1"/>
    <property type="molecule type" value="Genomic_DNA"/>
</dbReference>
<sequence length="140" mass="16781">MVKSLVKVTYPTWHKVPESIKNNLWSAVQAKFDLDPNSKTFVLASMARSWRAFKGQLTKRWIYANEDNLELLKHPPPKYKKFLQQHVWEEFVKSRISPNFKKMSKEQSERRAKNKFPHRLSRRDMPVLKKSLKKAWEKNI</sequence>
<proteinExistence type="predicted"/>
<gene>
    <name evidence="1" type="ORF">M6B38_246540</name>
</gene>
<protein>
    <recommendedName>
        <fullName evidence="3">Transposase</fullName>
    </recommendedName>
</protein>
<reference evidence="1" key="2">
    <citation type="submission" date="2023-04" db="EMBL/GenBank/DDBJ databases">
        <authorList>
            <person name="Bruccoleri R.E."/>
            <person name="Oakeley E.J."/>
            <person name="Faust A.-M."/>
            <person name="Dessus-Babus S."/>
            <person name="Altorfer M."/>
            <person name="Burckhardt D."/>
            <person name="Oertli M."/>
            <person name="Naumann U."/>
            <person name="Petersen F."/>
            <person name="Wong J."/>
        </authorList>
    </citation>
    <scope>NUCLEOTIDE SEQUENCE</scope>
    <source>
        <strain evidence="1">GSM-AAB239-AS_SAM_17_03QT</strain>
        <tissue evidence="1">Leaf</tissue>
    </source>
</reference>
<dbReference type="AlphaFoldDB" id="A0AAX6DGS0"/>
<dbReference type="PANTHER" id="PTHR33018:SF31">
    <property type="entry name" value="TRANSPOSASE, PTTA_EN_SPM, PLANT"/>
    <property type="match status" value="1"/>
</dbReference>
<name>A0AAX6DGS0_IRIPA</name>
<evidence type="ECO:0000313" key="2">
    <source>
        <dbReference type="Proteomes" id="UP001140949"/>
    </source>
</evidence>
<dbReference type="PANTHER" id="PTHR33018">
    <property type="entry name" value="OS10G0338966 PROTEIN-RELATED"/>
    <property type="match status" value="1"/>
</dbReference>
<reference evidence="1" key="1">
    <citation type="journal article" date="2023" name="GigaByte">
        <title>Genome assembly of the bearded iris, Iris pallida Lam.</title>
        <authorList>
            <person name="Bruccoleri R.E."/>
            <person name="Oakeley E.J."/>
            <person name="Faust A.M.E."/>
            <person name="Altorfer M."/>
            <person name="Dessus-Babus S."/>
            <person name="Burckhardt D."/>
            <person name="Oertli M."/>
            <person name="Naumann U."/>
            <person name="Petersen F."/>
            <person name="Wong J."/>
        </authorList>
    </citation>
    <scope>NUCLEOTIDE SEQUENCE</scope>
    <source>
        <strain evidence="1">GSM-AAB239-AS_SAM_17_03QT</strain>
    </source>
</reference>
<accession>A0AAX6DGS0</accession>